<organism evidence="3 4">
    <name type="scientific">Sphingobacterium spiritivorum</name>
    <name type="common">Flavobacterium spiritivorum</name>
    <dbReference type="NCBI Taxonomy" id="258"/>
    <lineage>
        <taxon>Bacteria</taxon>
        <taxon>Pseudomonadati</taxon>
        <taxon>Bacteroidota</taxon>
        <taxon>Sphingobacteriia</taxon>
        <taxon>Sphingobacteriales</taxon>
        <taxon>Sphingobacteriaceae</taxon>
        <taxon>Sphingobacterium</taxon>
    </lineage>
</organism>
<name>A0A380CV23_SPHSI</name>
<evidence type="ECO:0000313" key="3">
    <source>
        <dbReference type="EMBL" id="SUJ28515.1"/>
    </source>
</evidence>
<dbReference type="GO" id="GO:0003955">
    <property type="term" value="F:NAD(P)H dehydrogenase (quinone) activity"/>
    <property type="evidence" value="ECO:0007669"/>
    <property type="project" value="TreeGrafter"/>
</dbReference>
<reference evidence="3 4" key="1">
    <citation type="submission" date="2018-06" db="EMBL/GenBank/DDBJ databases">
        <authorList>
            <consortium name="Pathogen Informatics"/>
            <person name="Doyle S."/>
        </authorList>
    </citation>
    <scope>NUCLEOTIDE SEQUENCE [LARGE SCALE GENOMIC DNA]</scope>
    <source>
        <strain evidence="3 4">NCTC11388</strain>
    </source>
</reference>
<dbReference type="RefSeq" id="WP_115171631.1">
    <property type="nucleotide sequence ID" value="NZ_UGYW01000002.1"/>
</dbReference>
<dbReference type="EMBL" id="UGYW01000002">
    <property type="protein sequence ID" value="SUJ28515.1"/>
    <property type="molecule type" value="Genomic_DNA"/>
</dbReference>
<evidence type="ECO:0000313" key="4">
    <source>
        <dbReference type="Proteomes" id="UP000254893"/>
    </source>
</evidence>
<dbReference type="AlphaFoldDB" id="A0A380CV23"/>
<dbReference type="PANTHER" id="PTHR47307">
    <property type="entry name" value="GLUTATHIONE-REGULATED POTASSIUM-EFFLUX SYSTEM ANCILLARY PROTEIN KEFG"/>
    <property type="match status" value="1"/>
</dbReference>
<dbReference type="PANTHER" id="PTHR47307:SF1">
    <property type="entry name" value="GLUTATHIONE-REGULATED POTASSIUM-EFFLUX SYSTEM ANCILLARY PROTEIN KEFG"/>
    <property type="match status" value="1"/>
</dbReference>
<keyword evidence="1 3" id="KW-0560">Oxidoreductase</keyword>
<dbReference type="GO" id="GO:0009055">
    <property type="term" value="F:electron transfer activity"/>
    <property type="evidence" value="ECO:0007669"/>
    <property type="project" value="TreeGrafter"/>
</dbReference>
<gene>
    <name evidence="3" type="primary">ywrO_2</name>
    <name evidence="3" type="ORF">NCTC11388_04366</name>
</gene>
<evidence type="ECO:0000259" key="2">
    <source>
        <dbReference type="Pfam" id="PF02525"/>
    </source>
</evidence>
<dbReference type="InterPro" id="IPR046980">
    <property type="entry name" value="KefG/KefF"/>
</dbReference>
<dbReference type="Pfam" id="PF02525">
    <property type="entry name" value="Flavodoxin_2"/>
    <property type="match status" value="1"/>
</dbReference>
<dbReference type="Proteomes" id="UP000254893">
    <property type="component" value="Unassembled WGS sequence"/>
</dbReference>
<dbReference type="InterPro" id="IPR029039">
    <property type="entry name" value="Flavoprotein-like_sf"/>
</dbReference>
<dbReference type="InterPro" id="IPR003680">
    <property type="entry name" value="Flavodoxin_fold"/>
</dbReference>
<proteinExistence type="predicted"/>
<sequence>MTKTLIIVIHPDLDSSRINKRWMEELKKYPEHYTVHDLYGTYPDEQIDIAREQALLSGYDRIIFQFCFYWFNCPPLFKKWLDVVLTHGWAYGRDSGYQLAGKKIALAITAGIDEPDFSADGRYKYSLQQLTTPFEITFQYVHADYRPLFAFYGAEHHATTERLEQSVLDYIEFIDQLA</sequence>
<accession>A0A380CV23</accession>
<feature type="domain" description="Flavodoxin-like fold" evidence="2">
    <location>
        <begin position="2"/>
        <end position="171"/>
    </location>
</feature>
<dbReference type="SUPFAM" id="SSF52218">
    <property type="entry name" value="Flavoproteins"/>
    <property type="match status" value="1"/>
</dbReference>
<dbReference type="GO" id="GO:0010181">
    <property type="term" value="F:FMN binding"/>
    <property type="evidence" value="ECO:0007669"/>
    <property type="project" value="TreeGrafter"/>
</dbReference>
<dbReference type="EC" id="1.6.99.-" evidence="3"/>
<dbReference type="Gene3D" id="3.40.50.360">
    <property type="match status" value="1"/>
</dbReference>
<evidence type="ECO:0000256" key="1">
    <source>
        <dbReference type="ARBA" id="ARBA00023002"/>
    </source>
</evidence>
<protein>
    <submittedName>
        <fullName evidence="3">General stress protein 14</fullName>
        <ecNumber evidence="3">1.6.99.-</ecNumber>
    </submittedName>
</protein>